<evidence type="ECO:0000313" key="3">
    <source>
        <dbReference type="Proteomes" id="UP000199611"/>
    </source>
</evidence>
<dbReference type="STRING" id="39841.SAMN05660836_00177"/>
<keyword evidence="1" id="KW-1133">Transmembrane helix</keyword>
<name>A0A1I4QR19_9BACT</name>
<dbReference type="RefSeq" id="WP_093392737.1">
    <property type="nucleotide sequence ID" value="NZ_FOUU01000001.1"/>
</dbReference>
<organism evidence="2 3">
    <name type="scientific">Thermodesulforhabdus norvegica</name>
    <dbReference type="NCBI Taxonomy" id="39841"/>
    <lineage>
        <taxon>Bacteria</taxon>
        <taxon>Pseudomonadati</taxon>
        <taxon>Thermodesulfobacteriota</taxon>
        <taxon>Syntrophobacteria</taxon>
        <taxon>Syntrophobacterales</taxon>
        <taxon>Thermodesulforhabdaceae</taxon>
        <taxon>Thermodesulforhabdus</taxon>
    </lineage>
</organism>
<dbReference type="AlphaFoldDB" id="A0A1I4QR19"/>
<evidence type="ECO:0000256" key="1">
    <source>
        <dbReference type="SAM" id="Phobius"/>
    </source>
</evidence>
<sequence>MIRERAVVEKIFGERAVIRVKRTEACAGCVARGMCHALGTQTEDMEVEAINEAGASPGDVVMVSVPSGTLMKSTMVVYIIPIASLIIGLFSGIKLASAFELKNPSLWGFAGSLGMMALAFLFARWFDRRASKSTEFVPRIVEVVERCKERNPSRDQK</sequence>
<feature type="transmembrane region" description="Helical" evidence="1">
    <location>
        <begin position="75"/>
        <end position="93"/>
    </location>
</feature>
<feature type="transmembrane region" description="Helical" evidence="1">
    <location>
        <begin position="105"/>
        <end position="126"/>
    </location>
</feature>
<protein>
    <submittedName>
        <fullName evidence="2">Positive regulator of sigma(E), RseC/MucC</fullName>
    </submittedName>
</protein>
<dbReference type="InterPro" id="IPR007359">
    <property type="entry name" value="SigmaE_reg_RseC_MucC"/>
</dbReference>
<dbReference type="OrthoDB" id="5514770at2"/>
<reference evidence="2 3" key="1">
    <citation type="submission" date="2016-10" db="EMBL/GenBank/DDBJ databases">
        <authorList>
            <person name="de Groot N.N."/>
        </authorList>
    </citation>
    <scope>NUCLEOTIDE SEQUENCE [LARGE SCALE GENOMIC DNA]</scope>
    <source>
        <strain evidence="2 3">DSM 9990</strain>
    </source>
</reference>
<accession>A0A1I4QR19</accession>
<proteinExistence type="predicted"/>
<dbReference type="EMBL" id="FOUU01000001">
    <property type="protein sequence ID" value="SFM42489.1"/>
    <property type="molecule type" value="Genomic_DNA"/>
</dbReference>
<dbReference type="PANTHER" id="PTHR35867:SF1">
    <property type="entry name" value="PROTEIN RSEC"/>
    <property type="match status" value="1"/>
</dbReference>
<dbReference type="PIRSF" id="PIRSF004923">
    <property type="entry name" value="RseC"/>
    <property type="match status" value="1"/>
</dbReference>
<dbReference type="Pfam" id="PF04246">
    <property type="entry name" value="RseC_MucC"/>
    <property type="match status" value="1"/>
</dbReference>
<keyword evidence="3" id="KW-1185">Reference proteome</keyword>
<keyword evidence="1" id="KW-0812">Transmembrane</keyword>
<gene>
    <name evidence="2" type="ORF">SAMN05660836_00177</name>
</gene>
<evidence type="ECO:0000313" key="2">
    <source>
        <dbReference type="EMBL" id="SFM42489.1"/>
    </source>
</evidence>
<dbReference type="Proteomes" id="UP000199611">
    <property type="component" value="Unassembled WGS sequence"/>
</dbReference>
<dbReference type="PANTHER" id="PTHR35867">
    <property type="entry name" value="PROTEIN RSEC"/>
    <property type="match status" value="1"/>
</dbReference>
<dbReference type="InterPro" id="IPR026268">
    <property type="entry name" value="RseC"/>
</dbReference>
<keyword evidence="1" id="KW-0472">Membrane</keyword>